<sequence>MACVMTFVQLFWFSVPLHSILLALLRCCRKKWRIPPDAGIGVVWMHAFHQDLLLGDHCPFPLHRVLIKSCGTVNCYCRCLSLKGLQ</sequence>
<keyword evidence="1" id="KW-0812">Transmembrane</keyword>
<evidence type="ECO:0000256" key="1">
    <source>
        <dbReference type="SAM" id="Phobius"/>
    </source>
</evidence>
<proteinExistence type="predicted"/>
<evidence type="ECO:0000313" key="2">
    <source>
        <dbReference type="EMBL" id="TKW27838.1"/>
    </source>
</evidence>
<protein>
    <submittedName>
        <fullName evidence="2">Uncharacterized protein</fullName>
    </submittedName>
</protein>
<accession>A0A4U6VEN6</accession>
<reference evidence="2" key="1">
    <citation type="submission" date="2019-03" db="EMBL/GenBank/DDBJ databases">
        <title>WGS assembly of Setaria viridis.</title>
        <authorList>
            <person name="Huang P."/>
            <person name="Jenkins J."/>
            <person name="Grimwood J."/>
            <person name="Barry K."/>
            <person name="Healey A."/>
            <person name="Mamidi S."/>
            <person name="Sreedasyam A."/>
            <person name="Shu S."/>
            <person name="Feldman M."/>
            <person name="Wu J."/>
            <person name="Yu Y."/>
            <person name="Chen C."/>
            <person name="Johnson J."/>
            <person name="Rokhsar D."/>
            <person name="Baxter I."/>
            <person name="Schmutz J."/>
            <person name="Brutnell T."/>
            <person name="Kellogg E."/>
        </authorList>
    </citation>
    <scope>NUCLEOTIDE SEQUENCE [LARGE SCALE GENOMIC DNA]</scope>
</reference>
<keyword evidence="3" id="KW-1185">Reference proteome</keyword>
<dbReference type="AlphaFoldDB" id="A0A4U6VEN6"/>
<organism evidence="2 3">
    <name type="scientific">Setaria viridis</name>
    <name type="common">Green bristlegrass</name>
    <name type="synonym">Setaria italica subsp. viridis</name>
    <dbReference type="NCBI Taxonomy" id="4556"/>
    <lineage>
        <taxon>Eukaryota</taxon>
        <taxon>Viridiplantae</taxon>
        <taxon>Streptophyta</taxon>
        <taxon>Embryophyta</taxon>
        <taxon>Tracheophyta</taxon>
        <taxon>Spermatophyta</taxon>
        <taxon>Magnoliopsida</taxon>
        <taxon>Liliopsida</taxon>
        <taxon>Poales</taxon>
        <taxon>Poaceae</taxon>
        <taxon>PACMAD clade</taxon>
        <taxon>Panicoideae</taxon>
        <taxon>Panicodae</taxon>
        <taxon>Paniceae</taxon>
        <taxon>Cenchrinae</taxon>
        <taxon>Setaria</taxon>
    </lineage>
</organism>
<gene>
    <name evidence="2" type="ORF">SEVIR_3G283950v2</name>
</gene>
<keyword evidence="1" id="KW-0472">Membrane</keyword>
<evidence type="ECO:0000313" key="3">
    <source>
        <dbReference type="Proteomes" id="UP000298652"/>
    </source>
</evidence>
<name>A0A4U6VEN6_SETVI</name>
<dbReference type="Proteomes" id="UP000298652">
    <property type="component" value="Chromosome 3"/>
</dbReference>
<feature type="transmembrane region" description="Helical" evidence="1">
    <location>
        <begin position="6"/>
        <end position="25"/>
    </location>
</feature>
<dbReference type="Gramene" id="TKW27838">
    <property type="protein sequence ID" value="TKW27838"/>
    <property type="gene ID" value="SEVIR_3G283950v2"/>
</dbReference>
<dbReference type="EMBL" id="CM016554">
    <property type="protein sequence ID" value="TKW27838.1"/>
    <property type="molecule type" value="Genomic_DNA"/>
</dbReference>
<keyword evidence="1" id="KW-1133">Transmembrane helix</keyword>